<sequence length="202" mass="21827">MSAAPRAGAGTVTLNVCWNSGHSKYIDGGSNTPSEPYLRTYGSELDGVAALYEEESNPHLEKRDRVKPCEDYAEELIENQAIGPAPPPPFLVSDAAGDFRMNTGADWSEFYAASAQDNVKPCEDYAGELIENQAIGPVPLPPLLVSDAAGDFSMNTGADWSTFYAESAQVGTWIAGEAKMEIAPIIDQSAMLLQPPERDRRR</sequence>
<dbReference type="AlphaFoldDB" id="A0A3P7LL78"/>
<protein>
    <submittedName>
        <fullName evidence="1">Uncharacterized protein</fullName>
    </submittedName>
</protein>
<keyword evidence="2" id="KW-1185">Reference proteome</keyword>
<organism evidence="1 2">
    <name type="scientific">Dibothriocephalus latus</name>
    <name type="common">Fish tapeworm</name>
    <name type="synonym">Diphyllobothrium latum</name>
    <dbReference type="NCBI Taxonomy" id="60516"/>
    <lineage>
        <taxon>Eukaryota</taxon>
        <taxon>Metazoa</taxon>
        <taxon>Spiralia</taxon>
        <taxon>Lophotrochozoa</taxon>
        <taxon>Platyhelminthes</taxon>
        <taxon>Cestoda</taxon>
        <taxon>Eucestoda</taxon>
        <taxon>Diphyllobothriidea</taxon>
        <taxon>Diphyllobothriidae</taxon>
        <taxon>Dibothriocephalus</taxon>
    </lineage>
</organism>
<evidence type="ECO:0000313" key="1">
    <source>
        <dbReference type="EMBL" id="VDN11633.1"/>
    </source>
</evidence>
<name>A0A3P7LL78_DIBLA</name>
<evidence type="ECO:0000313" key="2">
    <source>
        <dbReference type="Proteomes" id="UP000281553"/>
    </source>
</evidence>
<dbReference type="Proteomes" id="UP000281553">
    <property type="component" value="Unassembled WGS sequence"/>
</dbReference>
<dbReference type="EMBL" id="UYRU01051888">
    <property type="protein sequence ID" value="VDN11633.1"/>
    <property type="molecule type" value="Genomic_DNA"/>
</dbReference>
<gene>
    <name evidence="1" type="ORF">DILT_LOCUS7464</name>
</gene>
<accession>A0A3P7LL78</accession>
<reference evidence="1 2" key="1">
    <citation type="submission" date="2018-11" db="EMBL/GenBank/DDBJ databases">
        <authorList>
            <consortium name="Pathogen Informatics"/>
        </authorList>
    </citation>
    <scope>NUCLEOTIDE SEQUENCE [LARGE SCALE GENOMIC DNA]</scope>
</reference>
<proteinExistence type="predicted"/>